<dbReference type="EMBL" id="CYYV01000007">
    <property type="protein sequence ID" value="CUO30921.1"/>
    <property type="molecule type" value="Genomic_DNA"/>
</dbReference>
<dbReference type="RefSeq" id="WP_055227646.1">
    <property type="nucleotide sequence ID" value="NZ_CAXSRP010000004.1"/>
</dbReference>
<dbReference type="InterPro" id="IPR000160">
    <property type="entry name" value="GGDEF_dom"/>
</dbReference>
<dbReference type="Gene3D" id="3.30.70.270">
    <property type="match status" value="1"/>
</dbReference>
<feature type="domain" description="EAL" evidence="1">
    <location>
        <begin position="428"/>
        <end position="681"/>
    </location>
</feature>
<dbReference type="GO" id="GO:0071111">
    <property type="term" value="F:cyclic-guanylate-specific phosphodiesterase activity"/>
    <property type="evidence" value="ECO:0007669"/>
    <property type="project" value="UniProtKB-EC"/>
</dbReference>
<protein>
    <submittedName>
        <fullName evidence="3">Cyclic di-GMP phosphodiesterase Gmr</fullName>
        <ecNumber evidence="3">3.1.4.52</ecNumber>
    </submittedName>
</protein>
<dbReference type="PANTHER" id="PTHR33121">
    <property type="entry name" value="CYCLIC DI-GMP PHOSPHODIESTERASE PDEF"/>
    <property type="match status" value="1"/>
</dbReference>
<dbReference type="AlphaFoldDB" id="A0A174DZD5"/>
<evidence type="ECO:0000259" key="1">
    <source>
        <dbReference type="PROSITE" id="PS50883"/>
    </source>
</evidence>
<dbReference type="InterPro" id="IPR001633">
    <property type="entry name" value="EAL_dom"/>
</dbReference>
<dbReference type="Gene3D" id="3.20.20.450">
    <property type="entry name" value="EAL domain"/>
    <property type="match status" value="1"/>
</dbReference>
<dbReference type="Gene3D" id="3.40.190.10">
    <property type="entry name" value="Periplasmic binding protein-like II"/>
    <property type="match status" value="1"/>
</dbReference>
<name>A0A174DZD5_9FIRM</name>
<dbReference type="EC" id="3.1.4.52" evidence="3"/>
<reference evidence="3 4" key="1">
    <citation type="submission" date="2015-09" db="EMBL/GenBank/DDBJ databases">
        <authorList>
            <consortium name="Pathogen Informatics"/>
        </authorList>
    </citation>
    <scope>NUCLEOTIDE SEQUENCE [LARGE SCALE GENOMIC DNA]</scope>
    <source>
        <strain evidence="3 4">2789STDY5608849</strain>
    </source>
</reference>
<evidence type="ECO:0000313" key="4">
    <source>
        <dbReference type="Proteomes" id="UP000095706"/>
    </source>
</evidence>
<dbReference type="SMART" id="SM00052">
    <property type="entry name" value="EAL"/>
    <property type="match status" value="1"/>
</dbReference>
<dbReference type="CDD" id="cd01948">
    <property type="entry name" value="EAL"/>
    <property type="match status" value="1"/>
</dbReference>
<dbReference type="PROSITE" id="PS50883">
    <property type="entry name" value="EAL"/>
    <property type="match status" value="1"/>
</dbReference>
<dbReference type="InterPro" id="IPR029787">
    <property type="entry name" value="Nucleotide_cyclase"/>
</dbReference>
<dbReference type="Proteomes" id="UP000095706">
    <property type="component" value="Unassembled WGS sequence"/>
</dbReference>
<dbReference type="PROSITE" id="PS50887">
    <property type="entry name" value="GGDEF"/>
    <property type="match status" value="1"/>
</dbReference>
<dbReference type="InterPro" id="IPR035919">
    <property type="entry name" value="EAL_sf"/>
</dbReference>
<dbReference type="InterPro" id="IPR043128">
    <property type="entry name" value="Rev_trsase/Diguanyl_cyclase"/>
</dbReference>
<dbReference type="CDD" id="cd01949">
    <property type="entry name" value="GGDEF"/>
    <property type="match status" value="1"/>
</dbReference>
<dbReference type="NCBIfam" id="TIGR00254">
    <property type="entry name" value="GGDEF"/>
    <property type="match status" value="1"/>
</dbReference>
<dbReference type="InterPro" id="IPR050706">
    <property type="entry name" value="Cyclic-di-GMP_PDE-like"/>
</dbReference>
<organism evidence="3 4">
    <name type="scientific">Fusicatenibacter saccharivorans</name>
    <dbReference type="NCBI Taxonomy" id="1150298"/>
    <lineage>
        <taxon>Bacteria</taxon>
        <taxon>Bacillati</taxon>
        <taxon>Bacillota</taxon>
        <taxon>Clostridia</taxon>
        <taxon>Lachnospirales</taxon>
        <taxon>Lachnospiraceae</taxon>
        <taxon>Fusicatenibacter</taxon>
    </lineage>
</organism>
<keyword evidence="3" id="KW-0378">Hydrolase</keyword>
<dbReference type="SUPFAM" id="SSF141868">
    <property type="entry name" value="EAL domain-like"/>
    <property type="match status" value="1"/>
</dbReference>
<feature type="domain" description="GGDEF" evidence="2">
    <location>
        <begin position="288"/>
        <end position="423"/>
    </location>
</feature>
<dbReference type="Pfam" id="PF00563">
    <property type="entry name" value="EAL"/>
    <property type="match status" value="1"/>
</dbReference>
<proteinExistence type="predicted"/>
<dbReference type="SUPFAM" id="SSF55073">
    <property type="entry name" value="Nucleotide cyclase"/>
    <property type="match status" value="1"/>
</dbReference>
<dbReference type="PANTHER" id="PTHR33121:SF70">
    <property type="entry name" value="SIGNALING PROTEIN YKOW"/>
    <property type="match status" value="1"/>
</dbReference>
<dbReference type="Pfam" id="PF00990">
    <property type="entry name" value="GGDEF"/>
    <property type="match status" value="1"/>
</dbReference>
<gene>
    <name evidence="3" type="primary">gmr</name>
    <name evidence="3" type="ORF">ERS852406_01698</name>
</gene>
<accession>A0A174DZD5</accession>
<dbReference type="SUPFAM" id="SSF53850">
    <property type="entry name" value="Periplasmic binding protein-like II"/>
    <property type="match status" value="1"/>
</dbReference>
<evidence type="ECO:0000259" key="2">
    <source>
        <dbReference type="PROSITE" id="PS50887"/>
    </source>
</evidence>
<sequence length="690" mass="78241">MSSVLAVSLLGGCRASDKPVTLTVWTYYNGDQLASFERLVEEFNTTIGKKEHITVEASSQGSINDLGKNVLDAAKGRIGALAMPNIFSAYADTAYTLEQMGQVVDLSPYLTEKEKAAYLPNYLEEGDFSDDGSIHIILTTSTKFLRIMEMASIELGGYEMRFDLNTVYVTKNFFPMLNLPSEDVSELSTRYFQQMLREFDQTHSHTVWVGHSKVYEISFSDGTIRYIRMETSREGYAQIGLVEDFTSVMLERQRIEHERDYDALTGLYNRRAFQRESEALFEHSEVLGHAALLMIDLDNLKRTNDTFGHDWGDAYIRQAGQCFISSVPAKTLCARISGDEFNLLFYGYQSQEEIRALLQNLSLAVSNTALELPSGRKLPLRLSGGVSWYPENSTDLSTLKKYADFAMYQVKKAEKGYITEFDLELFTKNAKETEMRRLFHKMLNEELFTYYFQPIVSAADGSIYAYEALMRGNLPALTRPDQILQLAHEEECLHEIERLTMFLSAKSYATFLSTHQIRGDELLFVNSIASQYMNHDESVAYVEQYSFLQDRIVIEITEEDSQDLTALLKKREMPGFSGVFALDDYGSGYSNEKTLLELAPAYIKLDLSIIRDIDSDPDKQQIVENIVSYAHQRGMKIIAEGLETPAELLKVLELDVDLLQGYFLAKPSAVPKPVSAESVAVIEHFRKHLA</sequence>
<evidence type="ECO:0000313" key="3">
    <source>
        <dbReference type="EMBL" id="CUO30921.1"/>
    </source>
</evidence>
<dbReference type="SMART" id="SM00267">
    <property type="entry name" value="GGDEF"/>
    <property type="match status" value="1"/>
</dbReference>